<organism evidence="2 3">
    <name type="scientific">Rhizobium bangladeshense</name>
    <dbReference type="NCBI Taxonomy" id="1138189"/>
    <lineage>
        <taxon>Bacteria</taxon>
        <taxon>Pseudomonadati</taxon>
        <taxon>Pseudomonadota</taxon>
        <taxon>Alphaproteobacteria</taxon>
        <taxon>Hyphomicrobiales</taxon>
        <taxon>Rhizobiaceae</taxon>
        <taxon>Rhizobium/Agrobacterium group</taxon>
        <taxon>Rhizobium</taxon>
    </lineage>
</organism>
<comment type="caution">
    <text evidence="2">The sequence shown here is derived from an EMBL/GenBank/DDBJ whole genome shotgun (WGS) entry which is preliminary data.</text>
</comment>
<evidence type="ECO:0000313" key="2">
    <source>
        <dbReference type="EMBL" id="MBY3591329.1"/>
    </source>
</evidence>
<evidence type="ECO:0000313" key="3">
    <source>
        <dbReference type="Proteomes" id="UP000720124"/>
    </source>
</evidence>
<feature type="transmembrane region" description="Helical" evidence="1">
    <location>
        <begin position="55"/>
        <end position="79"/>
    </location>
</feature>
<accession>A0ABS7LIM3</accession>
<name>A0ABS7LIM3_9HYPH</name>
<keyword evidence="1" id="KW-1133">Transmembrane helix</keyword>
<reference evidence="2 3" key="1">
    <citation type="submission" date="2020-06" db="EMBL/GenBank/DDBJ databases">
        <title>Global-level population genomics: horizontal gene transfer, symbiosis and evolution in Rhizobia.</title>
        <authorList>
            <person name="Gai Y."/>
        </authorList>
    </citation>
    <scope>NUCLEOTIDE SEQUENCE [LARGE SCALE GENOMIC DNA]</scope>
    <source>
        <strain evidence="2 3">PLR6_1b</strain>
    </source>
</reference>
<protein>
    <submittedName>
        <fullName evidence="2">Uncharacterized protein</fullName>
    </submittedName>
</protein>
<keyword evidence="1" id="KW-0472">Membrane</keyword>
<keyword evidence="3" id="KW-1185">Reference proteome</keyword>
<dbReference type="Proteomes" id="UP000720124">
    <property type="component" value="Unassembled WGS sequence"/>
</dbReference>
<proteinExistence type="predicted"/>
<keyword evidence="1" id="KW-0812">Transmembrane</keyword>
<dbReference type="EMBL" id="JABTXI010000005">
    <property type="protein sequence ID" value="MBY3591329.1"/>
    <property type="molecule type" value="Genomic_DNA"/>
</dbReference>
<feature type="transmembrane region" description="Helical" evidence="1">
    <location>
        <begin position="26"/>
        <end position="49"/>
    </location>
</feature>
<evidence type="ECO:0000256" key="1">
    <source>
        <dbReference type="SAM" id="Phobius"/>
    </source>
</evidence>
<gene>
    <name evidence="2" type="ORF">HJA87_15840</name>
</gene>
<sequence>MAKHGLIFLAAHAGSQKNRAHARDQLASLVIGFICAVGVALVCVIQFAYSSSVGAHLFIALPPVILAVCPAMLVGYTLACDRSVQLYGGNRPS</sequence>
<dbReference type="RefSeq" id="WP_222012293.1">
    <property type="nucleotide sequence ID" value="NZ_JABTXI010000005.1"/>
</dbReference>